<accession>A0A8S1CEH7</accession>
<dbReference type="CDD" id="cd16653">
    <property type="entry name" value="RING-like_Rtf2"/>
    <property type="match status" value="1"/>
</dbReference>
<evidence type="ECO:0000256" key="2">
    <source>
        <dbReference type="ARBA" id="ARBA00015157"/>
    </source>
</evidence>
<dbReference type="InterPro" id="IPR027799">
    <property type="entry name" value="Rtf2_RING-finger"/>
</dbReference>
<dbReference type="PANTHER" id="PTHR12775">
    <property type="entry name" value="PROTEIN C20ORF43 HOMOLOG"/>
    <property type="match status" value="1"/>
</dbReference>
<evidence type="ECO:0000256" key="5">
    <source>
        <dbReference type="SAM" id="SignalP"/>
    </source>
</evidence>
<dbReference type="PANTHER" id="PTHR12775:SF0">
    <property type="entry name" value="REPLICATION TERMINATION FACTOR 2"/>
    <property type="match status" value="1"/>
</dbReference>
<gene>
    <name evidence="6" type="ORF">CLODIP_2_CD00347</name>
</gene>
<name>A0A8S1CEH7_9INSE</name>
<comment type="similarity">
    <text evidence="1">Belongs to the rtf2 family.</text>
</comment>
<feature type="signal peptide" evidence="5">
    <location>
        <begin position="1"/>
        <end position="20"/>
    </location>
</feature>
<dbReference type="Proteomes" id="UP000494165">
    <property type="component" value="Unassembled WGS sequence"/>
</dbReference>
<dbReference type="AlphaFoldDB" id="A0A8S1CEH7"/>
<feature type="region of interest" description="Disordered" evidence="4">
    <location>
        <begin position="211"/>
        <end position="279"/>
    </location>
</feature>
<feature type="compositionally biased region" description="Basic and acidic residues" evidence="4">
    <location>
        <begin position="264"/>
        <end position="279"/>
    </location>
</feature>
<evidence type="ECO:0000256" key="1">
    <source>
        <dbReference type="ARBA" id="ARBA00009885"/>
    </source>
</evidence>
<dbReference type="GO" id="GO:0005634">
    <property type="term" value="C:nucleus"/>
    <property type="evidence" value="ECO:0007669"/>
    <property type="project" value="TreeGrafter"/>
</dbReference>
<evidence type="ECO:0000313" key="7">
    <source>
        <dbReference type="Proteomes" id="UP000494165"/>
    </source>
</evidence>
<dbReference type="OrthoDB" id="247013at2759"/>
<feature type="chain" id="PRO_5035829084" description="Replication termination factor 2" evidence="5">
    <location>
        <begin position="21"/>
        <end position="327"/>
    </location>
</feature>
<keyword evidence="5" id="KW-0732">Signal</keyword>
<protein>
    <recommendedName>
        <fullName evidence="2">Replication termination factor 2</fullName>
    </recommendedName>
    <alternativeName>
        <fullName evidence="3">Replication termination factor 2 domain-containing protein 1</fullName>
    </alternativeName>
</protein>
<evidence type="ECO:0000256" key="3">
    <source>
        <dbReference type="ARBA" id="ARBA00030367"/>
    </source>
</evidence>
<keyword evidence="7" id="KW-1185">Reference proteome</keyword>
<dbReference type="EMBL" id="CADEPI010000030">
    <property type="protein sequence ID" value="CAB3367385.1"/>
    <property type="molecule type" value="Genomic_DNA"/>
</dbReference>
<sequence length="327" mass="36895">MRLRLCVCSVMLLLLCPTKPLKMGCDGGTIPRRDELVRLKKKKEQKDKESELSFRWRHCAITQQPLQQPIVACGQGRLYSKESVLEGLLDRSKMPAVAQHITSLRDIKELNLTPNPAFSIKANGEKGESGHFRDPRESPYVCPVIGIEFSGKFKFVFSWNCGCVVSEKAIKEVPTSVCHKCQKPLLNEDLVYLNAEGETLERMVKQMEDRKAKLKASKKSKKGKAPEATVTSSEEAVQPSTSSLIEPEEDEKLKKGSKQQKRVRSPDRTKAKDLEKLTDPAYKKAKSEYSVANDNKASAVYKSLFTSHDDAKNQTKAHWVTYNPFYN</sequence>
<reference evidence="6 7" key="1">
    <citation type="submission" date="2020-04" db="EMBL/GenBank/DDBJ databases">
        <authorList>
            <person name="Alioto T."/>
            <person name="Alioto T."/>
            <person name="Gomez Garrido J."/>
        </authorList>
    </citation>
    <scope>NUCLEOTIDE SEQUENCE [LARGE SCALE GENOMIC DNA]</scope>
</reference>
<dbReference type="GO" id="GO:0006274">
    <property type="term" value="P:DNA replication termination"/>
    <property type="evidence" value="ECO:0007669"/>
    <property type="project" value="TreeGrafter"/>
</dbReference>
<proteinExistence type="inferred from homology"/>
<evidence type="ECO:0000256" key="4">
    <source>
        <dbReference type="SAM" id="MobiDB-lite"/>
    </source>
</evidence>
<comment type="caution">
    <text evidence="6">The sequence shown here is derived from an EMBL/GenBank/DDBJ whole genome shotgun (WGS) entry which is preliminary data.</text>
</comment>
<dbReference type="Pfam" id="PF04641">
    <property type="entry name" value="Rtf2"/>
    <property type="match status" value="1"/>
</dbReference>
<feature type="compositionally biased region" description="Basic residues" evidence="4">
    <location>
        <begin position="212"/>
        <end position="223"/>
    </location>
</feature>
<organism evidence="6 7">
    <name type="scientific">Cloeon dipterum</name>
    <dbReference type="NCBI Taxonomy" id="197152"/>
    <lineage>
        <taxon>Eukaryota</taxon>
        <taxon>Metazoa</taxon>
        <taxon>Ecdysozoa</taxon>
        <taxon>Arthropoda</taxon>
        <taxon>Hexapoda</taxon>
        <taxon>Insecta</taxon>
        <taxon>Pterygota</taxon>
        <taxon>Palaeoptera</taxon>
        <taxon>Ephemeroptera</taxon>
        <taxon>Pisciforma</taxon>
        <taxon>Baetidae</taxon>
        <taxon>Cloeon</taxon>
    </lineage>
</organism>
<evidence type="ECO:0000313" key="6">
    <source>
        <dbReference type="EMBL" id="CAB3367385.1"/>
    </source>
</evidence>
<dbReference type="InterPro" id="IPR006735">
    <property type="entry name" value="Rtf2"/>
</dbReference>
<feature type="compositionally biased region" description="Polar residues" evidence="4">
    <location>
        <begin position="229"/>
        <end position="244"/>
    </location>
</feature>